<organism evidence="3">
    <name type="scientific">marine sediment metagenome</name>
    <dbReference type="NCBI Taxonomy" id="412755"/>
    <lineage>
        <taxon>unclassified sequences</taxon>
        <taxon>metagenomes</taxon>
        <taxon>ecological metagenomes</taxon>
    </lineage>
</organism>
<dbReference type="GO" id="GO:0016491">
    <property type="term" value="F:oxidoreductase activity"/>
    <property type="evidence" value="ECO:0007669"/>
    <property type="project" value="UniProtKB-KW"/>
</dbReference>
<evidence type="ECO:0000259" key="2">
    <source>
        <dbReference type="Pfam" id="PF01408"/>
    </source>
</evidence>
<reference evidence="3" key="1">
    <citation type="journal article" date="2014" name="Front. Microbiol.">
        <title>High frequency of phylogenetically diverse reductive dehalogenase-homologous genes in deep subseafloor sedimentary metagenomes.</title>
        <authorList>
            <person name="Kawai M."/>
            <person name="Futagami T."/>
            <person name="Toyoda A."/>
            <person name="Takaki Y."/>
            <person name="Nishi S."/>
            <person name="Hori S."/>
            <person name="Arai W."/>
            <person name="Tsubouchi T."/>
            <person name="Morono Y."/>
            <person name="Uchiyama I."/>
            <person name="Ito T."/>
            <person name="Fujiyama A."/>
            <person name="Inagaki F."/>
            <person name="Takami H."/>
        </authorList>
    </citation>
    <scope>NUCLEOTIDE SEQUENCE</scope>
    <source>
        <strain evidence="3">Expedition CK06-06</strain>
    </source>
</reference>
<dbReference type="SUPFAM" id="SSF102198">
    <property type="entry name" value="Putative cyclase"/>
    <property type="match status" value="1"/>
</dbReference>
<name>X1LDZ0_9ZZZZ</name>
<dbReference type="PANTHER" id="PTHR43818">
    <property type="entry name" value="BCDNA.GH03377"/>
    <property type="match status" value="1"/>
</dbReference>
<dbReference type="InterPro" id="IPR036291">
    <property type="entry name" value="NAD(P)-bd_dom_sf"/>
</dbReference>
<evidence type="ECO:0000256" key="1">
    <source>
        <dbReference type="ARBA" id="ARBA00023002"/>
    </source>
</evidence>
<keyword evidence="1" id="KW-0560">Oxidoreductase</keyword>
<dbReference type="AlphaFoldDB" id="X1LDZ0"/>
<dbReference type="PANTHER" id="PTHR43818:SF11">
    <property type="entry name" value="BCDNA.GH03377"/>
    <property type="match status" value="1"/>
</dbReference>
<dbReference type="GO" id="GO:0004061">
    <property type="term" value="F:arylformamidase activity"/>
    <property type="evidence" value="ECO:0007669"/>
    <property type="project" value="InterPro"/>
</dbReference>
<dbReference type="InterPro" id="IPR000683">
    <property type="entry name" value="Gfo/Idh/MocA-like_OxRdtase_N"/>
</dbReference>
<comment type="caution">
    <text evidence="3">The sequence shown here is derived from an EMBL/GenBank/DDBJ whole genome shotgun (WGS) entry which is preliminary data.</text>
</comment>
<dbReference type="InterPro" id="IPR050463">
    <property type="entry name" value="Gfo/Idh/MocA_oxidrdct_glycsds"/>
</dbReference>
<dbReference type="GO" id="GO:0019441">
    <property type="term" value="P:L-tryptophan catabolic process to kynurenine"/>
    <property type="evidence" value="ECO:0007669"/>
    <property type="project" value="InterPro"/>
</dbReference>
<dbReference type="InterPro" id="IPR007325">
    <property type="entry name" value="KFase/CYL"/>
</dbReference>
<feature type="non-terminal residue" evidence="3">
    <location>
        <position position="345"/>
    </location>
</feature>
<protein>
    <recommendedName>
        <fullName evidence="2">Gfo/Idh/MocA-like oxidoreductase N-terminal domain-containing protein</fullName>
    </recommendedName>
</protein>
<dbReference type="Pfam" id="PF04199">
    <property type="entry name" value="Cyclase"/>
    <property type="match status" value="1"/>
</dbReference>
<dbReference type="Gene3D" id="3.40.50.720">
    <property type="entry name" value="NAD(P)-binding Rossmann-like Domain"/>
    <property type="match status" value="1"/>
</dbReference>
<sequence>MVNMKELGWGIVGCGAISPWFIHGINKAKGTALIAICDVNEEKAKKLTEKEKVPWYTDYDKMLGRDDINIVGICSSNSSHCELTIAAARARKHVLVEKPMATTLQDADRMIESCEKAKVRLGVISQDRFSDEFKKVKKAITDGTCGGYYDVNISSNLSNYYSRDFSDVSVQQLVGEAMVLDVSVEPGKDIGVDVIRKASEGVKKGDIVLIRTGYSENYRKPKVEAKYYEESPGLTIEAAKYLATLGIKMVGIDTYTLEPTYLKRSKEEKDVHQILHSSRIVTVEDLTNLSKIKSRRPFAICGVPIKIKGLLGGPVRMVVIDETGEVIDCSHELFNYPEPEYYPEP</sequence>
<accession>X1LDZ0</accession>
<evidence type="ECO:0000313" key="3">
    <source>
        <dbReference type="EMBL" id="GAH92363.1"/>
    </source>
</evidence>
<feature type="domain" description="Gfo/Idh/MocA-like oxidoreductase N-terminal" evidence="2">
    <location>
        <begin position="8"/>
        <end position="123"/>
    </location>
</feature>
<dbReference type="EMBL" id="BARV01002468">
    <property type="protein sequence ID" value="GAH92363.1"/>
    <property type="molecule type" value="Genomic_DNA"/>
</dbReference>
<dbReference type="GO" id="GO:0000166">
    <property type="term" value="F:nucleotide binding"/>
    <property type="evidence" value="ECO:0007669"/>
    <property type="project" value="InterPro"/>
</dbReference>
<dbReference type="InterPro" id="IPR037175">
    <property type="entry name" value="KFase_sf"/>
</dbReference>
<dbReference type="Gene3D" id="3.50.30.50">
    <property type="entry name" value="Putative cyclase"/>
    <property type="match status" value="1"/>
</dbReference>
<dbReference type="Pfam" id="PF01408">
    <property type="entry name" value="GFO_IDH_MocA"/>
    <property type="match status" value="1"/>
</dbReference>
<proteinExistence type="predicted"/>
<dbReference type="SUPFAM" id="SSF51735">
    <property type="entry name" value="NAD(P)-binding Rossmann-fold domains"/>
    <property type="match status" value="1"/>
</dbReference>
<gene>
    <name evidence="3" type="ORF">S06H3_06363</name>
</gene>